<protein>
    <recommendedName>
        <fullName evidence="2">histidine kinase</fullName>
        <ecNumber evidence="2">2.7.13.3</ecNumber>
    </recommendedName>
</protein>
<dbReference type="Gene3D" id="1.10.287.130">
    <property type="match status" value="1"/>
</dbReference>
<evidence type="ECO:0000313" key="9">
    <source>
        <dbReference type="EMBL" id="SHM37909.1"/>
    </source>
</evidence>
<dbReference type="InterPro" id="IPR003661">
    <property type="entry name" value="HisK_dim/P_dom"/>
</dbReference>
<dbReference type="Pfam" id="PF00512">
    <property type="entry name" value="HisKA"/>
    <property type="match status" value="1"/>
</dbReference>
<dbReference type="InterPro" id="IPR011006">
    <property type="entry name" value="CheY-like_superfamily"/>
</dbReference>
<organism evidence="9 10">
    <name type="scientific">Flavobacterium chilense</name>
    <dbReference type="NCBI Taxonomy" id="946677"/>
    <lineage>
        <taxon>Bacteria</taxon>
        <taxon>Pseudomonadati</taxon>
        <taxon>Bacteroidota</taxon>
        <taxon>Flavobacteriia</taxon>
        <taxon>Flavobacteriales</taxon>
        <taxon>Flavobacteriaceae</taxon>
        <taxon>Flavobacterium</taxon>
    </lineage>
</organism>
<dbReference type="PROSITE" id="PS50110">
    <property type="entry name" value="RESPONSE_REGULATORY"/>
    <property type="match status" value="1"/>
</dbReference>
<feature type="domain" description="Histidine kinase" evidence="7">
    <location>
        <begin position="388"/>
        <end position="608"/>
    </location>
</feature>
<evidence type="ECO:0000256" key="3">
    <source>
        <dbReference type="ARBA" id="ARBA00022553"/>
    </source>
</evidence>
<evidence type="ECO:0000259" key="8">
    <source>
        <dbReference type="PROSITE" id="PS50110"/>
    </source>
</evidence>
<gene>
    <name evidence="9" type="ORF">SAMN05444484_105345</name>
</gene>
<evidence type="ECO:0000256" key="1">
    <source>
        <dbReference type="ARBA" id="ARBA00000085"/>
    </source>
</evidence>
<dbReference type="Pfam" id="PF02518">
    <property type="entry name" value="HATPase_c"/>
    <property type="match status" value="1"/>
</dbReference>
<keyword evidence="9" id="KW-0808">Transferase</keyword>
<keyword evidence="6" id="KW-0472">Membrane</keyword>
<feature type="modified residue" description="4-aspartylphosphate" evidence="4">
    <location>
        <position position="680"/>
    </location>
</feature>
<keyword evidence="6" id="KW-0812">Transmembrane</keyword>
<comment type="catalytic activity">
    <reaction evidence="1">
        <text>ATP + protein L-histidine = ADP + protein N-phospho-L-histidine.</text>
        <dbReference type="EC" id="2.7.13.3"/>
    </reaction>
</comment>
<dbReference type="PANTHER" id="PTHR45339:SF5">
    <property type="entry name" value="HISTIDINE KINASE"/>
    <property type="match status" value="1"/>
</dbReference>
<dbReference type="SMART" id="SM00388">
    <property type="entry name" value="HisKA"/>
    <property type="match status" value="1"/>
</dbReference>
<name>A0A1M7IB73_9FLAO</name>
<dbReference type="Gene3D" id="3.30.565.10">
    <property type="entry name" value="Histidine kinase-like ATPase, C-terminal domain"/>
    <property type="match status" value="1"/>
</dbReference>
<dbReference type="CDD" id="cd17546">
    <property type="entry name" value="REC_hyHK_CKI1_RcsC-like"/>
    <property type="match status" value="1"/>
</dbReference>
<evidence type="ECO:0000256" key="5">
    <source>
        <dbReference type="SAM" id="Coils"/>
    </source>
</evidence>
<dbReference type="PANTHER" id="PTHR45339">
    <property type="entry name" value="HYBRID SIGNAL TRANSDUCTION HISTIDINE KINASE J"/>
    <property type="match status" value="1"/>
</dbReference>
<dbReference type="Gene3D" id="1.25.40.10">
    <property type="entry name" value="Tetratricopeptide repeat domain"/>
    <property type="match status" value="1"/>
</dbReference>
<evidence type="ECO:0000259" key="7">
    <source>
        <dbReference type="PROSITE" id="PS50109"/>
    </source>
</evidence>
<dbReference type="PRINTS" id="PR00344">
    <property type="entry name" value="BCTRLSENSOR"/>
</dbReference>
<dbReference type="Proteomes" id="UP000184028">
    <property type="component" value="Unassembled WGS sequence"/>
</dbReference>
<dbReference type="CDD" id="cd00082">
    <property type="entry name" value="HisKA"/>
    <property type="match status" value="1"/>
</dbReference>
<dbReference type="InterPro" id="IPR036890">
    <property type="entry name" value="HATPase_C_sf"/>
</dbReference>
<keyword evidence="10" id="KW-1185">Reference proteome</keyword>
<dbReference type="SUPFAM" id="SSF48452">
    <property type="entry name" value="TPR-like"/>
    <property type="match status" value="1"/>
</dbReference>
<dbReference type="SMART" id="SM00448">
    <property type="entry name" value="REC"/>
    <property type="match status" value="1"/>
</dbReference>
<dbReference type="InterPro" id="IPR004358">
    <property type="entry name" value="Sig_transdc_His_kin-like_C"/>
</dbReference>
<reference evidence="10" key="1">
    <citation type="submission" date="2016-11" db="EMBL/GenBank/DDBJ databases">
        <authorList>
            <person name="Varghese N."/>
            <person name="Submissions S."/>
        </authorList>
    </citation>
    <scope>NUCLEOTIDE SEQUENCE [LARGE SCALE GENOMIC DNA]</scope>
    <source>
        <strain evidence="10">DSM 24724</strain>
    </source>
</reference>
<dbReference type="Pfam" id="PF00072">
    <property type="entry name" value="Response_reg"/>
    <property type="match status" value="1"/>
</dbReference>
<dbReference type="InterPro" id="IPR001789">
    <property type="entry name" value="Sig_transdc_resp-reg_receiver"/>
</dbReference>
<dbReference type="InterPro" id="IPR005467">
    <property type="entry name" value="His_kinase_dom"/>
</dbReference>
<dbReference type="PROSITE" id="PS50109">
    <property type="entry name" value="HIS_KIN"/>
    <property type="match status" value="1"/>
</dbReference>
<dbReference type="EMBL" id="FRBT01000005">
    <property type="protein sequence ID" value="SHM37909.1"/>
    <property type="molecule type" value="Genomic_DNA"/>
</dbReference>
<keyword evidence="3 4" id="KW-0597">Phosphoprotein</keyword>
<dbReference type="SUPFAM" id="SSF52172">
    <property type="entry name" value="CheY-like"/>
    <property type="match status" value="1"/>
</dbReference>
<dbReference type="SUPFAM" id="SSF47384">
    <property type="entry name" value="Homodimeric domain of signal transducing histidine kinase"/>
    <property type="match status" value="1"/>
</dbReference>
<evidence type="ECO:0000256" key="4">
    <source>
        <dbReference type="PROSITE-ProRule" id="PRU00169"/>
    </source>
</evidence>
<dbReference type="InterPro" id="IPR003594">
    <property type="entry name" value="HATPase_dom"/>
</dbReference>
<keyword evidence="5" id="KW-0175">Coiled coil</keyword>
<evidence type="ECO:0000256" key="6">
    <source>
        <dbReference type="SAM" id="Phobius"/>
    </source>
</evidence>
<dbReference type="AlphaFoldDB" id="A0A1M7IB73"/>
<dbReference type="SUPFAM" id="SSF55874">
    <property type="entry name" value="ATPase domain of HSP90 chaperone/DNA topoisomerase II/histidine kinase"/>
    <property type="match status" value="1"/>
</dbReference>
<feature type="transmembrane region" description="Helical" evidence="6">
    <location>
        <begin position="335"/>
        <end position="355"/>
    </location>
</feature>
<sequence length="753" mass="86418">MKAVFSCEIRLFFIFKCIFDEISRFMPQKRIFLLLLLLNCLTSSVFAQPEPSSEAKINELVKEALANYRESNFEKSLIISRIALNAATSAKNDRLISRSYNIIAANYNELAEIDKALFFYNKSLYYANRTDNDSIKYNLYNNLGNVYCFEKKQFNKGIQYYKKSIAYGLKISNMSQIYFTNVNIAWAYFDIKKFDEGYPFLKFVNSNKNKYGNQSTETIVNMLNGMYSSYRNQYEAANDYFIKAVNAGKKAEEKSDLSFAHLEYSKFLTKNQKYKEAYQELTAYNKITEELYNQEKLKKASIAGFNLELDEYKRQIDKIESEKDSQYQSLKKSRIIVILFVLVSLILFILIITLIKNIRFKKKHNLELLKAKEVAEEASLLKTQFISTISHELRTPLYGVVGITNMLLEEHKELAQSKHLSALKFSARYLLSLVNDILQINKIEENKVVLENLTFNISDEITMIKNSLSFLSQKNNNKISVSIDPCIPEYLIGDKLRLAQILMNLVSNALKFTKNGVVEIVVKLSKVEGKIYFLDFLIKDNGVGIATVDQGKIFEKFVQVGRKDEDYQGTGLGLSIVKRLLGLFGSTITLESNIGIGTSFTFMIPFEHDPKKTKRIIDEIEVDLTSNDTYKILIVEDNVINQLVTKKIIEKNNYICKVVDDGFAALAILEKEDFDLILMDINMPLMNGFETTKRIRLKNIKTPVVALTAFDKDEITDEAISSGINDIIIKPFEPVRLFKIISYLINEAKNAGY</sequence>
<dbReference type="InterPro" id="IPR036097">
    <property type="entry name" value="HisK_dim/P_sf"/>
</dbReference>
<feature type="coiled-coil region" evidence="5">
    <location>
        <begin position="302"/>
        <end position="329"/>
    </location>
</feature>
<dbReference type="CDD" id="cd16922">
    <property type="entry name" value="HATPase_EvgS-ArcB-TorS-like"/>
    <property type="match status" value="1"/>
</dbReference>
<proteinExistence type="predicted"/>
<feature type="domain" description="Response regulatory" evidence="8">
    <location>
        <begin position="631"/>
        <end position="745"/>
    </location>
</feature>
<evidence type="ECO:0000313" key="10">
    <source>
        <dbReference type="Proteomes" id="UP000184028"/>
    </source>
</evidence>
<dbReference type="GO" id="GO:0000155">
    <property type="term" value="F:phosphorelay sensor kinase activity"/>
    <property type="evidence" value="ECO:0007669"/>
    <property type="project" value="InterPro"/>
</dbReference>
<dbReference type="Gene3D" id="3.40.50.2300">
    <property type="match status" value="1"/>
</dbReference>
<keyword evidence="6" id="KW-1133">Transmembrane helix</keyword>
<dbReference type="InterPro" id="IPR011990">
    <property type="entry name" value="TPR-like_helical_dom_sf"/>
</dbReference>
<dbReference type="EC" id="2.7.13.3" evidence="2"/>
<accession>A0A1M7IB73</accession>
<evidence type="ECO:0000256" key="2">
    <source>
        <dbReference type="ARBA" id="ARBA00012438"/>
    </source>
</evidence>
<dbReference type="SMART" id="SM00387">
    <property type="entry name" value="HATPase_c"/>
    <property type="match status" value="1"/>
</dbReference>
<dbReference type="STRING" id="946677.SAMN05444484_105345"/>
<keyword evidence="9" id="KW-0418">Kinase</keyword>